<dbReference type="RefSeq" id="WP_092618437.1">
    <property type="nucleotide sequence ID" value="NZ_FMYK01000003.1"/>
</dbReference>
<name>A0A1G6JP52_9GAMM</name>
<dbReference type="OrthoDB" id="9146693at2"/>
<dbReference type="Proteomes" id="UP000242317">
    <property type="component" value="Unassembled WGS sequence"/>
</dbReference>
<sequence>MRKLKLSPLVVAFATVCTALTQQAFAADTSINNLFNLEQNCATGEYGVDQFSKMFTCGSVHGAIKTLYYSTNNAYFSGFNQDTTSAGGYIKYETAPFYGFQLGASYDLQRRLDDEKGNNEVGELKEDRDGLAEAYVTWKNDDVRLTVGNQRLNLPFVGDYADWRILEAVYQAADFQWGNQSDFLRLTKINKFKSFANDEFFKTTRQNSTIETDGMWAIGLGKSYAVNADTKLKGQLWFERYEDYTDLLYAEGSVAFPNAQFAPEISVQYLTGKEQGDAIVGNVDSQVFGVQSNLKLTPKLNWKVAYDYIKPEEDAYRNGALVTPYSNNTSSSVIFAQPFFTSTQDLGAGHALMTSFDGKLNHNTILGARYSFMDLKESADADSRNQSEYLLFGIYNFDGKLKGLSLSNFAGVQVSPRYDDPFWQNRLALTYKF</sequence>
<keyword evidence="3" id="KW-1185">Reference proteome</keyword>
<evidence type="ECO:0000256" key="1">
    <source>
        <dbReference type="SAM" id="SignalP"/>
    </source>
</evidence>
<organism evidence="2 3">
    <name type="scientific">Acinetobacter marinus</name>
    <dbReference type="NCBI Taxonomy" id="281375"/>
    <lineage>
        <taxon>Bacteria</taxon>
        <taxon>Pseudomonadati</taxon>
        <taxon>Pseudomonadota</taxon>
        <taxon>Gammaproteobacteria</taxon>
        <taxon>Moraxellales</taxon>
        <taxon>Moraxellaceae</taxon>
        <taxon>Acinetobacter</taxon>
    </lineage>
</organism>
<proteinExistence type="predicted"/>
<dbReference type="EMBL" id="FMYK01000003">
    <property type="protein sequence ID" value="SDC20215.1"/>
    <property type="molecule type" value="Genomic_DNA"/>
</dbReference>
<evidence type="ECO:0000313" key="3">
    <source>
        <dbReference type="Proteomes" id="UP000242317"/>
    </source>
</evidence>
<dbReference type="AlphaFoldDB" id="A0A1G6JP52"/>
<evidence type="ECO:0000313" key="2">
    <source>
        <dbReference type="EMBL" id="SDC20215.1"/>
    </source>
</evidence>
<dbReference type="Gene3D" id="2.40.160.10">
    <property type="entry name" value="Porin"/>
    <property type="match status" value="1"/>
</dbReference>
<gene>
    <name evidence="2" type="ORF">SAMN05421749_103406</name>
</gene>
<dbReference type="InterPro" id="IPR023614">
    <property type="entry name" value="Porin_dom_sf"/>
</dbReference>
<reference evidence="3" key="1">
    <citation type="submission" date="2016-09" db="EMBL/GenBank/DDBJ databases">
        <authorList>
            <person name="Varghese N."/>
            <person name="Submissions S."/>
        </authorList>
    </citation>
    <scope>NUCLEOTIDE SEQUENCE [LARGE SCALE GENOMIC DNA]</scope>
    <source>
        <strain evidence="3">ANC 3699</strain>
    </source>
</reference>
<protein>
    <recommendedName>
        <fullName evidence="4">Outer membrane porin, OprD family</fullName>
    </recommendedName>
</protein>
<keyword evidence="1" id="KW-0732">Signal</keyword>
<evidence type="ECO:0008006" key="4">
    <source>
        <dbReference type="Google" id="ProtNLM"/>
    </source>
</evidence>
<accession>A0A1G6JP52</accession>
<feature type="chain" id="PRO_5017362375" description="Outer membrane porin, OprD family" evidence="1">
    <location>
        <begin position="27"/>
        <end position="433"/>
    </location>
</feature>
<feature type="signal peptide" evidence="1">
    <location>
        <begin position="1"/>
        <end position="26"/>
    </location>
</feature>